<evidence type="ECO:0000313" key="1">
    <source>
        <dbReference type="EMBL" id="KAI3820221.1"/>
    </source>
</evidence>
<dbReference type="EMBL" id="CM042020">
    <property type="protein sequence ID" value="KAI3820221.1"/>
    <property type="molecule type" value="Genomic_DNA"/>
</dbReference>
<organism evidence="1 2">
    <name type="scientific">Smallanthus sonchifolius</name>
    <dbReference type="NCBI Taxonomy" id="185202"/>
    <lineage>
        <taxon>Eukaryota</taxon>
        <taxon>Viridiplantae</taxon>
        <taxon>Streptophyta</taxon>
        <taxon>Embryophyta</taxon>
        <taxon>Tracheophyta</taxon>
        <taxon>Spermatophyta</taxon>
        <taxon>Magnoliopsida</taxon>
        <taxon>eudicotyledons</taxon>
        <taxon>Gunneridae</taxon>
        <taxon>Pentapetalae</taxon>
        <taxon>asterids</taxon>
        <taxon>campanulids</taxon>
        <taxon>Asterales</taxon>
        <taxon>Asteraceae</taxon>
        <taxon>Asteroideae</taxon>
        <taxon>Heliantheae alliance</taxon>
        <taxon>Millerieae</taxon>
        <taxon>Smallanthus</taxon>
    </lineage>
</organism>
<proteinExistence type="predicted"/>
<reference evidence="2" key="1">
    <citation type="journal article" date="2022" name="Mol. Ecol. Resour.">
        <title>The genomes of chicory, endive, great burdock and yacon provide insights into Asteraceae palaeo-polyploidization history and plant inulin production.</title>
        <authorList>
            <person name="Fan W."/>
            <person name="Wang S."/>
            <person name="Wang H."/>
            <person name="Wang A."/>
            <person name="Jiang F."/>
            <person name="Liu H."/>
            <person name="Zhao H."/>
            <person name="Xu D."/>
            <person name="Zhang Y."/>
        </authorList>
    </citation>
    <scope>NUCLEOTIDE SEQUENCE [LARGE SCALE GENOMIC DNA]</scope>
    <source>
        <strain evidence="2">cv. Yunnan</strain>
    </source>
</reference>
<comment type="caution">
    <text evidence="1">The sequence shown here is derived from an EMBL/GenBank/DDBJ whole genome shotgun (WGS) entry which is preliminary data.</text>
</comment>
<keyword evidence="2" id="KW-1185">Reference proteome</keyword>
<sequence length="117" mass="13597">MLNDKACLMISPISVISNRDTVVVSYLLIFFDKTGKYCSIYICCMHMLEYVRLSENLERQILLQKDEERKLGLHLLQFAEAVEEACTNLLPNVLCEYLYDLYDKFLLRVPGCWVCCG</sequence>
<evidence type="ECO:0000313" key="2">
    <source>
        <dbReference type="Proteomes" id="UP001056120"/>
    </source>
</evidence>
<protein>
    <submittedName>
        <fullName evidence="1">Uncharacterized protein</fullName>
    </submittedName>
</protein>
<accession>A0ACB9JJ84</accession>
<gene>
    <name evidence="1" type="ORF">L1987_07764</name>
</gene>
<dbReference type="Proteomes" id="UP001056120">
    <property type="component" value="Linkage Group LG03"/>
</dbReference>
<reference evidence="1 2" key="2">
    <citation type="journal article" date="2022" name="Mol. Ecol. Resour.">
        <title>The genomes of chicory, endive, great burdock and yacon provide insights into Asteraceae paleo-polyploidization history and plant inulin production.</title>
        <authorList>
            <person name="Fan W."/>
            <person name="Wang S."/>
            <person name="Wang H."/>
            <person name="Wang A."/>
            <person name="Jiang F."/>
            <person name="Liu H."/>
            <person name="Zhao H."/>
            <person name="Xu D."/>
            <person name="Zhang Y."/>
        </authorList>
    </citation>
    <scope>NUCLEOTIDE SEQUENCE [LARGE SCALE GENOMIC DNA]</scope>
    <source>
        <strain evidence="2">cv. Yunnan</strain>
        <tissue evidence="1">Leaves</tissue>
    </source>
</reference>
<name>A0ACB9JJ84_9ASTR</name>